<dbReference type="GO" id="GO:0016301">
    <property type="term" value="F:kinase activity"/>
    <property type="evidence" value="ECO:0007669"/>
    <property type="project" value="UniProtKB-KW"/>
</dbReference>
<proteinExistence type="predicted"/>
<comment type="caution">
    <text evidence="1">The sequence shown here is derived from an EMBL/GenBank/DDBJ whole genome shotgun (WGS) entry which is preliminary data.</text>
</comment>
<dbReference type="Proteomes" id="UP001593833">
    <property type="component" value="Unassembled WGS sequence"/>
</dbReference>
<sequence length="146" mass="16355">FDRGKTSDIAEEIGHINSQLKQEDRPYLLIGPGRWGSADHWLGVPVTWAQISGVRCIVETDLEDMKVTPSQGSHFFQNITSFGIGYFTVGSAEETTSLDRKWLDEQNATATSEHVRHLRFDTPLEIVVDSRTRGGVVLKPGHNRVH</sequence>
<dbReference type="EMBL" id="JBHPKH010000105">
    <property type="protein sequence ID" value="MFC1573261.1"/>
    <property type="molecule type" value="Genomic_DNA"/>
</dbReference>
<evidence type="ECO:0000313" key="2">
    <source>
        <dbReference type="Proteomes" id="UP001593833"/>
    </source>
</evidence>
<gene>
    <name evidence="1" type="ORF">ACFL6M_06650</name>
</gene>
<keyword evidence="2" id="KW-1185">Reference proteome</keyword>
<reference evidence="1 2" key="1">
    <citation type="submission" date="2024-09" db="EMBL/GenBank/DDBJ databases">
        <authorList>
            <person name="D'Angelo T."/>
        </authorList>
    </citation>
    <scope>NUCLEOTIDE SEQUENCE [LARGE SCALE GENOMIC DNA]</scope>
    <source>
        <strain evidence="1">SAG AM-320-E07</strain>
    </source>
</reference>
<keyword evidence="1" id="KW-0808">Transferase</keyword>
<feature type="non-terminal residue" evidence="1">
    <location>
        <position position="1"/>
    </location>
</feature>
<protein>
    <submittedName>
        <fullName evidence="1">Histidine kinase</fullName>
    </submittedName>
</protein>
<accession>A0ABV6YLQ3</accession>
<name>A0ABV6YLQ3_UNCEI</name>
<organism evidence="1 2">
    <name type="scientific">Eiseniibacteriota bacterium</name>
    <dbReference type="NCBI Taxonomy" id="2212470"/>
    <lineage>
        <taxon>Bacteria</taxon>
        <taxon>Candidatus Eiseniibacteriota</taxon>
    </lineage>
</organism>
<keyword evidence="1" id="KW-0418">Kinase</keyword>
<evidence type="ECO:0000313" key="1">
    <source>
        <dbReference type="EMBL" id="MFC1573261.1"/>
    </source>
</evidence>